<reference evidence="3 4" key="1">
    <citation type="submission" date="2017-08" db="EMBL/GenBank/DDBJ databases">
        <title>Infants hospitalized years apart are colonized by the same room-sourced microbial strains.</title>
        <authorList>
            <person name="Brooks B."/>
            <person name="Olm M.R."/>
            <person name="Firek B.A."/>
            <person name="Baker R."/>
            <person name="Thomas B.C."/>
            <person name="Morowitz M.J."/>
            <person name="Banfield J.F."/>
        </authorList>
    </citation>
    <scope>NUCLEOTIDE SEQUENCE [LARGE SCALE GENOMIC DNA]</scope>
    <source>
        <strain evidence="3">S2_003_000_R2_14</strain>
    </source>
</reference>
<evidence type="ECO:0000313" key="3">
    <source>
        <dbReference type="EMBL" id="PZR08609.1"/>
    </source>
</evidence>
<organism evidence="3 4">
    <name type="scientific">Archangium gephyra</name>
    <dbReference type="NCBI Taxonomy" id="48"/>
    <lineage>
        <taxon>Bacteria</taxon>
        <taxon>Pseudomonadati</taxon>
        <taxon>Myxococcota</taxon>
        <taxon>Myxococcia</taxon>
        <taxon>Myxococcales</taxon>
        <taxon>Cystobacterineae</taxon>
        <taxon>Archangiaceae</taxon>
        <taxon>Archangium</taxon>
    </lineage>
</organism>
<name>A0A2W5SYR4_9BACT</name>
<dbReference type="PANTHER" id="PTHR13847:SF274">
    <property type="entry name" value="RIESKE 2FE-2S IRON-SULFUR PROTEIN YHFW-RELATED"/>
    <property type="match status" value="1"/>
</dbReference>
<dbReference type="Gene3D" id="3.50.50.60">
    <property type="entry name" value="FAD/NAD(P)-binding domain"/>
    <property type="match status" value="1"/>
</dbReference>
<evidence type="ECO:0000256" key="1">
    <source>
        <dbReference type="SAM" id="MobiDB-lite"/>
    </source>
</evidence>
<dbReference type="GO" id="GO:0005737">
    <property type="term" value="C:cytoplasm"/>
    <property type="evidence" value="ECO:0007669"/>
    <property type="project" value="TreeGrafter"/>
</dbReference>
<proteinExistence type="predicted"/>
<feature type="domain" description="FAD dependent oxidoreductase" evidence="2">
    <location>
        <begin position="26"/>
        <end position="219"/>
    </location>
</feature>
<comment type="caution">
    <text evidence="3">The sequence shown here is derived from an EMBL/GenBank/DDBJ whole genome shotgun (WGS) entry which is preliminary data.</text>
</comment>
<dbReference type="Proteomes" id="UP000249061">
    <property type="component" value="Unassembled WGS sequence"/>
</dbReference>
<feature type="region of interest" description="Disordered" evidence="1">
    <location>
        <begin position="337"/>
        <end position="367"/>
    </location>
</feature>
<dbReference type="PANTHER" id="PTHR13847">
    <property type="entry name" value="SARCOSINE DEHYDROGENASE-RELATED"/>
    <property type="match status" value="1"/>
</dbReference>
<dbReference type="EMBL" id="QFQP01000024">
    <property type="protein sequence ID" value="PZR08609.1"/>
    <property type="molecule type" value="Genomic_DNA"/>
</dbReference>
<evidence type="ECO:0000259" key="2">
    <source>
        <dbReference type="Pfam" id="PF01266"/>
    </source>
</evidence>
<gene>
    <name evidence="3" type="ORF">DI536_24195</name>
</gene>
<dbReference type="AlphaFoldDB" id="A0A2W5SYR4"/>
<sequence length="367" mass="40113">MNTAASSTEAESFSFPPLRHNLEATVVVVGAGVAGLTAALKLLRAGRSVVLLEPGRVGDREREGTAHLTELLDTHYQLIESRFGFREASLTATSVRLAIDCIERLAREVDCRFERVPAFLFAENETHRRELQDEYDALKRVGARVSWLKQPLPIPVAAAARVDDQALLEPRAYVQALARRFVAEGGQLFEGTEVRNVDEESPPCVVQTEHATVLCRDVVITIDRPGTRAFFPAGLQEETSPVIAAPFASELPNGLYVDIRDPRASTHTAERFGAVDTSARRIVTSADGLPLIGRSSATSHVFIATGFGNADVTFATVGAMLLNDSVRGVSNSLAELFDPARSQPRQRAQRRNRSPVREMSNGSYVRH</sequence>
<protein>
    <recommendedName>
        <fullName evidence="2">FAD dependent oxidoreductase domain-containing protein</fullName>
    </recommendedName>
</protein>
<dbReference type="Gene3D" id="3.30.9.10">
    <property type="entry name" value="D-Amino Acid Oxidase, subunit A, domain 2"/>
    <property type="match status" value="1"/>
</dbReference>
<dbReference type="InterPro" id="IPR006076">
    <property type="entry name" value="FAD-dep_OxRdtase"/>
</dbReference>
<accession>A0A2W5SYR4</accession>
<evidence type="ECO:0000313" key="4">
    <source>
        <dbReference type="Proteomes" id="UP000249061"/>
    </source>
</evidence>
<dbReference type="SUPFAM" id="SSF51905">
    <property type="entry name" value="FAD/NAD(P)-binding domain"/>
    <property type="match status" value="1"/>
</dbReference>
<dbReference type="Pfam" id="PF01266">
    <property type="entry name" value="DAO"/>
    <property type="match status" value="1"/>
</dbReference>
<dbReference type="InterPro" id="IPR036188">
    <property type="entry name" value="FAD/NAD-bd_sf"/>
</dbReference>